<dbReference type="InterPro" id="IPR019734">
    <property type="entry name" value="TPR_rpt"/>
</dbReference>
<keyword evidence="3" id="KW-1185">Reference proteome</keyword>
<dbReference type="HOGENOM" id="CLU_042227_0_0_1"/>
<dbReference type="Proteomes" id="UP000009168">
    <property type="component" value="Unassembled WGS sequence"/>
</dbReference>
<gene>
    <name evidence="2" type="ORF">TTHERM_01192470</name>
</gene>
<organism evidence="2 3">
    <name type="scientific">Tetrahymena thermophila (strain SB210)</name>
    <dbReference type="NCBI Taxonomy" id="312017"/>
    <lineage>
        <taxon>Eukaryota</taxon>
        <taxon>Sar</taxon>
        <taxon>Alveolata</taxon>
        <taxon>Ciliophora</taxon>
        <taxon>Intramacronucleata</taxon>
        <taxon>Oligohymenophorea</taxon>
        <taxon>Hymenostomatida</taxon>
        <taxon>Tetrahymenina</taxon>
        <taxon>Tetrahymenidae</taxon>
        <taxon>Tetrahymena</taxon>
    </lineage>
</organism>
<evidence type="ECO:0000313" key="2">
    <source>
        <dbReference type="EMBL" id="EAR93269.1"/>
    </source>
</evidence>
<dbReference type="SMART" id="SM00028">
    <property type="entry name" value="TPR"/>
    <property type="match status" value="6"/>
</dbReference>
<dbReference type="Pfam" id="PF13181">
    <property type="entry name" value="TPR_8"/>
    <property type="match status" value="3"/>
</dbReference>
<dbReference type="RefSeq" id="XP_001013514.1">
    <property type="nucleotide sequence ID" value="XM_001013514.1"/>
</dbReference>
<protein>
    <submittedName>
        <fullName evidence="2">Tetratricopeptide repeat protein</fullName>
    </submittedName>
</protein>
<dbReference type="PROSITE" id="PS50005">
    <property type="entry name" value="TPR"/>
    <property type="match status" value="1"/>
</dbReference>
<sequence>MNSFEIDLMKQVKLNYLNYEVQKCIDVVDQHDQDRSLLCHQTLQLYKTLSLFELSQFKQANQCFQKMIEEREKIKGDKVDSIDVLTTVLCLIQIFYINVVQTEMINQTLLKIYEAYREQNENNESYELGIYLLGKGTYQYFKTNREEGNLQCIADLEKAHELLDDYKQDIMSFLTWIYYNKQKIDEAEKWGQLLYNLNPKFPGIANNLAIIFNQKGLNEKVEQLYKEAEQNCPNNHVILHNLANYYSENGNPQKEQEYYKRSYDIQPRSAQSCHKYGRFLYLNDQIDEAIKILNEGISIDPEILENYDTLAQIAIDSDDADTAITNLNKCIEISPEDGYYYSKLGDCYEVFERYEEAIVQYRLSQQKQNYQYVSIMCNSNIAFCYFRLGKYSNSLEEFFNAFNKQSSYYNYSNEIQNINYIINKKLVALKKVIEIINKQQEKFILKIEQITKDIADNNIKGLFQYKLDTFREHLQIQAYKKYIQENLTFQSQYSHFDLYLD</sequence>
<dbReference type="InterPro" id="IPR037919">
    <property type="entry name" value="OGT"/>
</dbReference>
<dbReference type="InParanoid" id="Q239P6"/>
<dbReference type="GeneID" id="7842425"/>
<name>Q239P6_TETTS</name>
<dbReference type="Gene3D" id="1.25.40.10">
    <property type="entry name" value="Tetratricopeptide repeat domain"/>
    <property type="match status" value="2"/>
</dbReference>
<evidence type="ECO:0000313" key="3">
    <source>
        <dbReference type="Proteomes" id="UP000009168"/>
    </source>
</evidence>
<dbReference type="eggNOG" id="KOG4626">
    <property type="taxonomic scope" value="Eukaryota"/>
</dbReference>
<dbReference type="KEGG" id="tet:TTHERM_01192470"/>
<dbReference type="FunCoup" id="Q239P6">
    <property type="interactions" value="9"/>
</dbReference>
<keyword evidence="1" id="KW-0802">TPR repeat</keyword>
<accession>Q239P6</accession>
<dbReference type="GO" id="GO:0097363">
    <property type="term" value="F:protein O-acetylglucosaminyltransferase activity"/>
    <property type="evidence" value="ECO:0007669"/>
    <property type="project" value="TreeGrafter"/>
</dbReference>
<dbReference type="PANTHER" id="PTHR44366:SF1">
    <property type="entry name" value="UDP-N-ACETYLGLUCOSAMINE--PEPTIDE N-ACETYLGLUCOSAMINYLTRANSFERASE 110 KDA SUBUNIT"/>
    <property type="match status" value="1"/>
</dbReference>
<reference evidence="3" key="1">
    <citation type="journal article" date="2006" name="PLoS Biol.">
        <title>Macronuclear genome sequence of the ciliate Tetrahymena thermophila, a model eukaryote.</title>
        <authorList>
            <person name="Eisen J.A."/>
            <person name="Coyne R.S."/>
            <person name="Wu M."/>
            <person name="Wu D."/>
            <person name="Thiagarajan M."/>
            <person name="Wortman J.R."/>
            <person name="Badger J.H."/>
            <person name="Ren Q."/>
            <person name="Amedeo P."/>
            <person name="Jones K.M."/>
            <person name="Tallon L.J."/>
            <person name="Delcher A.L."/>
            <person name="Salzberg S.L."/>
            <person name="Silva J.C."/>
            <person name="Haas B.J."/>
            <person name="Majoros W.H."/>
            <person name="Farzad M."/>
            <person name="Carlton J.M."/>
            <person name="Smith R.K. Jr."/>
            <person name="Garg J."/>
            <person name="Pearlman R.E."/>
            <person name="Karrer K.M."/>
            <person name="Sun L."/>
            <person name="Manning G."/>
            <person name="Elde N.C."/>
            <person name="Turkewitz A.P."/>
            <person name="Asai D.J."/>
            <person name="Wilkes D.E."/>
            <person name="Wang Y."/>
            <person name="Cai H."/>
            <person name="Collins K."/>
            <person name="Stewart B.A."/>
            <person name="Lee S.R."/>
            <person name="Wilamowska K."/>
            <person name="Weinberg Z."/>
            <person name="Ruzzo W.L."/>
            <person name="Wloga D."/>
            <person name="Gaertig J."/>
            <person name="Frankel J."/>
            <person name="Tsao C.-C."/>
            <person name="Gorovsky M.A."/>
            <person name="Keeling P.J."/>
            <person name="Waller R.F."/>
            <person name="Patron N.J."/>
            <person name="Cherry J.M."/>
            <person name="Stover N.A."/>
            <person name="Krieger C.J."/>
            <person name="del Toro C."/>
            <person name="Ryder H.F."/>
            <person name="Williamson S.C."/>
            <person name="Barbeau R.A."/>
            <person name="Hamilton E.P."/>
            <person name="Orias E."/>
        </authorList>
    </citation>
    <scope>NUCLEOTIDE SEQUENCE [LARGE SCALE GENOMIC DNA]</scope>
    <source>
        <strain evidence="3">SB210</strain>
    </source>
</reference>
<dbReference type="SUPFAM" id="SSF48452">
    <property type="entry name" value="TPR-like"/>
    <property type="match status" value="1"/>
</dbReference>
<dbReference type="GO" id="GO:0006493">
    <property type="term" value="P:protein O-linked glycosylation"/>
    <property type="evidence" value="ECO:0007669"/>
    <property type="project" value="InterPro"/>
</dbReference>
<dbReference type="EMBL" id="GG662728">
    <property type="protein sequence ID" value="EAR93269.1"/>
    <property type="molecule type" value="Genomic_DNA"/>
</dbReference>
<evidence type="ECO:0000256" key="1">
    <source>
        <dbReference type="PROSITE-ProRule" id="PRU00339"/>
    </source>
</evidence>
<dbReference type="AlphaFoldDB" id="Q239P6"/>
<dbReference type="InterPro" id="IPR011990">
    <property type="entry name" value="TPR-like_helical_dom_sf"/>
</dbReference>
<feature type="repeat" description="TPR" evidence="1">
    <location>
        <begin position="304"/>
        <end position="337"/>
    </location>
</feature>
<proteinExistence type="predicted"/>
<dbReference type="PANTHER" id="PTHR44366">
    <property type="entry name" value="UDP-N-ACETYLGLUCOSAMINE--PEPTIDE N-ACETYLGLUCOSAMINYLTRANSFERASE 110 KDA SUBUNIT"/>
    <property type="match status" value="1"/>
</dbReference>